<comment type="caution">
    <text evidence="9">The sequence shown here is derived from an EMBL/GenBank/DDBJ whole genome shotgun (WGS) entry which is preliminary data.</text>
</comment>
<dbReference type="HAMAP" id="MF_00672">
    <property type="entry name" value="UPF0761"/>
    <property type="match status" value="1"/>
</dbReference>
<evidence type="ECO:0000256" key="4">
    <source>
        <dbReference type="ARBA" id="ARBA00022692"/>
    </source>
</evidence>
<evidence type="ECO:0000256" key="6">
    <source>
        <dbReference type="ARBA" id="ARBA00023136"/>
    </source>
</evidence>
<evidence type="ECO:0000256" key="1">
    <source>
        <dbReference type="ARBA" id="ARBA00004651"/>
    </source>
</evidence>
<dbReference type="PANTHER" id="PTHR30213:SF0">
    <property type="entry name" value="UPF0761 MEMBRANE PROTEIN YIHY"/>
    <property type="match status" value="1"/>
</dbReference>
<keyword evidence="2 7" id="KW-1003">Cell membrane</keyword>
<evidence type="ECO:0000256" key="2">
    <source>
        <dbReference type="ARBA" id="ARBA00022475"/>
    </source>
</evidence>
<comment type="similarity">
    <text evidence="7">Belongs to the UPF0761 family.</text>
</comment>
<dbReference type="InterPro" id="IPR017039">
    <property type="entry name" value="Virul_fac_BrkB"/>
</dbReference>
<organism evidence="9 10">
    <name type="scientific">Natronocella acetinitrilica</name>
    <dbReference type="NCBI Taxonomy" id="414046"/>
    <lineage>
        <taxon>Bacteria</taxon>
        <taxon>Pseudomonadati</taxon>
        <taxon>Pseudomonadota</taxon>
        <taxon>Gammaproteobacteria</taxon>
        <taxon>Chromatiales</taxon>
        <taxon>Ectothiorhodospiraceae</taxon>
        <taxon>Natronocella</taxon>
    </lineage>
</organism>
<feature type="transmembrane region" description="Helical" evidence="7">
    <location>
        <begin position="246"/>
        <end position="272"/>
    </location>
</feature>
<feature type="transmembrane region" description="Helical" evidence="7">
    <location>
        <begin position="213"/>
        <end position="234"/>
    </location>
</feature>
<proteinExistence type="inferred from homology"/>
<comment type="subcellular location">
    <subcellularLocation>
        <location evidence="1 7">Cell membrane</location>
        <topology evidence="1 7">Multi-pass membrane protein</topology>
    </subcellularLocation>
</comment>
<dbReference type="NCBIfam" id="NF002457">
    <property type="entry name" value="PRK01637.1"/>
    <property type="match status" value="1"/>
</dbReference>
<dbReference type="Proteomes" id="UP001205843">
    <property type="component" value="Unassembled WGS sequence"/>
</dbReference>
<feature type="compositionally biased region" description="Polar residues" evidence="8">
    <location>
        <begin position="425"/>
        <end position="434"/>
    </location>
</feature>
<dbReference type="RefSeq" id="WP_253477651.1">
    <property type="nucleotide sequence ID" value="NZ_JALJXV010000004.1"/>
</dbReference>
<dbReference type="NCBIfam" id="TIGR00765">
    <property type="entry name" value="yihY_not_rbn"/>
    <property type="match status" value="1"/>
</dbReference>
<sequence length="442" mass="49230">MQLDRGAILEQGRAGLRELMEFWVYLARRFVRDDCLNSAATLSYTTLLSLVPLMAVSFSVLTAFPVFADLHDRLQAFLFDNLVPATGEVVQDYIQQFASRAAGLTLAGIIGITVSAVLMMGAIDRALNRIWRVEQRRRPVQSFMVYWTVITVGPFLVAISLAATSYVVALTEFTDAVDTGAVGQYVLQATPVVALVLAFTFLYCAVPNRRVPIWHAVLGALFAALLFELAKRGFTLFVTNVPTYQAIYGALATLPIFLIWIYVSWVVVLLGAEFTQAVGGYRRGRTGSLSDPRLALVLAVRLLGDFWRAQQDGRALGRKDLLRLEPDAGDNAIQEALSILERARLVRRTADNRWMMARDPEHFTLLDLYRQHPFSLAELPDALRDRDPWNRALGERMHEAMQGVEGALACPLKDVFTRRDVADTSGPTPVSTETPVPRERRG</sequence>
<evidence type="ECO:0000256" key="8">
    <source>
        <dbReference type="SAM" id="MobiDB-lite"/>
    </source>
</evidence>
<keyword evidence="4 7" id="KW-0812">Transmembrane</keyword>
<dbReference type="Pfam" id="PF03631">
    <property type="entry name" value="Virul_fac_BrkB"/>
    <property type="match status" value="1"/>
</dbReference>
<evidence type="ECO:0000256" key="7">
    <source>
        <dbReference type="HAMAP-Rule" id="MF_00672"/>
    </source>
</evidence>
<dbReference type="EMBL" id="JALJXV010000004">
    <property type="protein sequence ID" value="MCP1674969.1"/>
    <property type="molecule type" value="Genomic_DNA"/>
</dbReference>
<feature type="transmembrane region" description="Helical" evidence="7">
    <location>
        <begin position="185"/>
        <end position="206"/>
    </location>
</feature>
<evidence type="ECO:0000256" key="3">
    <source>
        <dbReference type="ARBA" id="ARBA00022519"/>
    </source>
</evidence>
<dbReference type="PANTHER" id="PTHR30213">
    <property type="entry name" value="INNER MEMBRANE PROTEIN YHJD"/>
    <property type="match status" value="1"/>
</dbReference>
<name>A0AAE3G4L1_9GAMM</name>
<dbReference type="GO" id="GO:0005886">
    <property type="term" value="C:plasma membrane"/>
    <property type="evidence" value="ECO:0007669"/>
    <property type="project" value="UniProtKB-SubCell"/>
</dbReference>
<feature type="transmembrane region" description="Helical" evidence="7">
    <location>
        <begin position="101"/>
        <end position="123"/>
    </location>
</feature>
<evidence type="ECO:0000256" key="5">
    <source>
        <dbReference type="ARBA" id="ARBA00022989"/>
    </source>
</evidence>
<keyword evidence="6 7" id="KW-0472">Membrane</keyword>
<accession>A0AAE3G4L1</accession>
<dbReference type="InterPro" id="IPR023679">
    <property type="entry name" value="UPF0761_bac"/>
</dbReference>
<keyword evidence="5 7" id="KW-1133">Transmembrane helix</keyword>
<evidence type="ECO:0000313" key="10">
    <source>
        <dbReference type="Proteomes" id="UP001205843"/>
    </source>
</evidence>
<keyword evidence="3" id="KW-0997">Cell inner membrane</keyword>
<keyword evidence="10" id="KW-1185">Reference proteome</keyword>
<feature type="transmembrane region" description="Helical" evidence="7">
    <location>
        <begin position="47"/>
        <end position="68"/>
    </location>
</feature>
<gene>
    <name evidence="9" type="ORF">J2T57_002107</name>
</gene>
<feature type="transmembrane region" description="Helical" evidence="7">
    <location>
        <begin position="144"/>
        <end position="165"/>
    </location>
</feature>
<dbReference type="AlphaFoldDB" id="A0AAE3G4L1"/>
<evidence type="ECO:0000313" key="9">
    <source>
        <dbReference type="EMBL" id="MCP1674969.1"/>
    </source>
</evidence>
<protein>
    <recommendedName>
        <fullName evidence="7">UPF0761 membrane protein J2T57_002107</fullName>
    </recommendedName>
</protein>
<feature type="region of interest" description="Disordered" evidence="8">
    <location>
        <begin position="419"/>
        <end position="442"/>
    </location>
</feature>
<reference evidence="9" key="1">
    <citation type="submission" date="2022-03" db="EMBL/GenBank/DDBJ databases">
        <title>Genomic Encyclopedia of Type Strains, Phase III (KMG-III): the genomes of soil and plant-associated and newly described type strains.</title>
        <authorList>
            <person name="Whitman W."/>
        </authorList>
    </citation>
    <scope>NUCLEOTIDE SEQUENCE</scope>
    <source>
        <strain evidence="9">ANL 6-2</strain>
    </source>
</reference>